<evidence type="ECO:0000313" key="16">
    <source>
        <dbReference type="EMBL" id="EAQ96614.2"/>
    </source>
</evidence>
<evidence type="ECO:0000256" key="8">
    <source>
        <dbReference type="ARBA" id="ARBA00023077"/>
    </source>
</evidence>
<dbReference type="eggNOG" id="COG4771">
    <property type="taxonomic scope" value="Bacteria"/>
</dbReference>
<keyword evidence="10 11" id="KW-0998">Cell outer membrane</keyword>
<keyword evidence="5 11" id="KW-0812">Transmembrane</keyword>
<keyword evidence="2 11" id="KW-0813">Transport</keyword>
<dbReference type="GO" id="GO:0006826">
    <property type="term" value="P:iron ion transport"/>
    <property type="evidence" value="ECO:0007669"/>
    <property type="project" value="UniProtKB-KW"/>
</dbReference>
<evidence type="ECO:0000256" key="7">
    <source>
        <dbReference type="ARBA" id="ARBA00023065"/>
    </source>
</evidence>
<evidence type="ECO:0000259" key="15">
    <source>
        <dbReference type="Pfam" id="PF07715"/>
    </source>
</evidence>
<reference evidence="16 17" key="1">
    <citation type="journal article" date="2007" name="Proc. Natl. Acad. Sci. U.S.A.">
        <title>Characterization of a marine gammaproteobacterium capable of aerobic anoxygenic photosynthesis.</title>
        <authorList>
            <person name="Fuchs B.M."/>
            <person name="Spring S."/>
            <person name="Teeling H."/>
            <person name="Quast C."/>
            <person name="Wulf J."/>
            <person name="Schattenhofer M."/>
            <person name="Yan S."/>
            <person name="Ferriera S."/>
            <person name="Johnson J."/>
            <person name="Glockner F.O."/>
            <person name="Amann R."/>
        </authorList>
    </citation>
    <scope>NUCLEOTIDE SEQUENCE [LARGE SCALE GENOMIC DNA]</scope>
    <source>
        <strain evidence="16">KT71</strain>
    </source>
</reference>
<evidence type="ECO:0000259" key="14">
    <source>
        <dbReference type="Pfam" id="PF00593"/>
    </source>
</evidence>
<accession>A4ABV1</accession>
<sequence>MALGGNGFVPAVMAAAVFAALGNANAAHAQNAPALEEVVVTAQQREASLQDVPISVSAFSDTDIQKNMFRDVTDFVARTPNASFITSGARSRREISMRGVTNFVGANNARRTSSFGFYVDGFNLSSSSINPPIMDIERIEVLRGPQSTYFGANALGGGISVTTNAPNTDEVSGYVMADYGRFDSMDIEGVLNVPIVKDKLAARVNYKNYSTDGNIENINPQGGGNDADYEYVRATVLWTPTENLSVTLNYSDASEDVGMREGVPSGVLSSFGNVLYGDTADPDGVGFFPQNDSKVNFNAPQTVGTEFEYAIARVDYDFADMRFTSISGYMESDFFLRGDIDGGSIDYFQEFRTIPRESITQEFRLQSMDDSRLQWNVGLYYSDDEGFIDNKTFVGGAEIFGIPEGFLIDSEETFGSSEVYAVFGQVNYALSDSLTLTVGGRYSEEEIFADISGFGGGAVQEQTSEETFTDFSPMASIRYDLGDDASVYATVAKGFKSGGAQVTGDPEVNSYDPEELWNYEIGYKAEYLNRTLRVNAAAFYMDWTDQQTSQQFSGVDENGDFFIFGAVGNADSAESYGVELSITSAPTAGLVMNLNVGWLQAEYEDFTTVIDGAPRVLDGLTVPNSPEWTVSADAEYSFQLTGDLDAFVRGEYIYRDEIRSSIDSLIREGFPWEVPAYDIFNLRAGVEHENYTVAFYVENLFDDTYFTNSYQKAFMGGLHIEPGVQRYGLRARYNF</sequence>
<dbReference type="GO" id="GO:0009279">
    <property type="term" value="C:cell outer membrane"/>
    <property type="evidence" value="ECO:0007669"/>
    <property type="project" value="UniProtKB-SubCell"/>
</dbReference>
<comment type="caution">
    <text evidence="16">The sequence shown here is derived from an EMBL/GenBank/DDBJ whole genome shotgun (WGS) entry which is preliminary data.</text>
</comment>
<keyword evidence="9 11" id="KW-0472">Membrane</keyword>
<dbReference type="STRING" id="314285.KT71_06302"/>
<evidence type="ECO:0000256" key="9">
    <source>
        <dbReference type="ARBA" id="ARBA00023136"/>
    </source>
</evidence>
<evidence type="ECO:0000313" key="17">
    <source>
        <dbReference type="Proteomes" id="UP000019205"/>
    </source>
</evidence>
<evidence type="ECO:0000256" key="12">
    <source>
        <dbReference type="RuleBase" id="RU003357"/>
    </source>
</evidence>
<dbReference type="EMBL" id="AAOA02000004">
    <property type="protein sequence ID" value="EAQ96614.2"/>
    <property type="molecule type" value="Genomic_DNA"/>
</dbReference>
<evidence type="ECO:0000256" key="1">
    <source>
        <dbReference type="ARBA" id="ARBA00004571"/>
    </source>
</evidence>
<dbReference type="InterPro" id="IPR012910">
    <property type="entry name" value="Plug_dom"/>
</dbReference>
<dbReference type="AlphaFoldDB" id="A4ABV1"/>
<dbReference type="InterPro" id="IPR000531">
    <property type="entry name" value="Beta-barrel_TonB"/>
</dbReference>
<evidence type="ECO:0000256" key="13">
    <source>
        <dbReference type="SAM" id="SignalP"/>
    </source>
</evidence>
<feature type="signal peptide" evidence="13">
    <location>
        <begin position="1"/>
        <end position="29"/>
    </location>
</feature>
<evidence type="ECO:0000256" key="2">
    <source>
        <dbReference type="ARBA" id="ARBA00022448"/>
    </source>
</evidence>
<evidence type="ECO:0000256" key="11">
    <source>
        <dbReference type="PROSITE-ProRule" id="PRU01360"/>
    </source>
</evidence>
<evidence type="ECO:0000256" key="4">
    <source>
        <dbReference type="ARBA" id="ARBA00022496"/>
    </source>
</evidence>
<evidence type="ECO:0000256" key="5">
    <source>
        <dbReference type="ARBA" id="ARBA00022692"/>
    </source>
</evidence>
<keyword evidence="6" id="KW-0408">Iron</keyword>
<dbReference type="SUPFAM" id="SSF56935">
    <property type="entry name" value="Porins"/>
    <property type="match status" value="1"/>
</dbReference>
<dbReference type="InterPro" id="IPR039426">
    <property type="entry name" value="TonB-dep_rcpt-like"/>
</dbReference>
<evidence type="ECO:0000256" key="6">
    <source>
        <dbReference type="ARBA" id="ARBA00023004"/>
    </source>
</evidence>
<dbReference type="InterPro" id="IPR036942">
    <property type="entry name" value="Beta-barrel_TonB_sf"/>
</dbReference>
<dbReference type="PROSITE" id="PS52016">
    <property type="entry name" value="TONB_DEPENDENT_REC_3"/>
    <property type="match status" value="1"/>
</dbReference>
<keyword evidence="4" id="KW-0410">Iron transport</keyword>
<comment type="similarity">
    <text evidence="11 12">Belongs to the TonB-dependent receptor family.</text>
</comment>
<keyword evidence="17" id="KW-1185">Reference proteome</keyword>
<keyword evidence="8 12" id="KW-0798">TonB box</keyword>
<dbReference type="Proteomes" id="UP000019205">
    <property type="component" value="Chromosome"/>
</dbReference>
<dbReference type="PANTHER" id="PTHR32552:SF81">
    <property type="entry name" value="TONB-DEPENDENT OUTER MEMBRANE RECEPTOR"/>
    <property type="match status" value="1"/>
</dbReference>
<feature type="chain" id="PRO_5002664567" evidence="13">
    <location>
        <begin position="30"/>
        <end position="735"/>
    </location>
</feature>
<dbReference type="Pfam" id="PF07715">
    <property type="entry name" value="Plug"/>
    <property type="match status" value="1"/>
</dbReference>
<protein>
    <submittedName>
        <fullName evidence="16">Outer membrane receptor for ferrienterochelin and colicin</fullName>
    </submittedName>
</protein>
<keyword evidence="7" id="KW-0406">Ion transport</keyword>
<dbReference type="Pfam" id="PF00593">
    <property type="entry name" value="TonB_dep_Rec_b-barrel"/>
    <property type="match status" value="1"/>
</dbReference>
<dbReference type="CDD" id="cd01347">
    <property type="entry name" value="ligand_gated_channel"/>
    <property type="match status" value="1"/>
</dbReference>
<keyword evidence="3 11" id="KW-1134">Transmembrane beta strand</keyword>
<dbReference type="HOGENOM" id="CLU_008287_15_1_6"/>
<evidence type="ECO:0000256" key="10">
    <source>
        <dbReference type="ARBA" id="ARBA00023237"/>
    </source>
</evidence>
<feature type="domain" description="TonB-dependent receptor-like beta-barrel" evidence="14">
    <location>
        <begin position="281"/>
        <end position="700"/>
    </location>
</feature>
<evidence type="ECO:0000256" key="3">
    <source>
        <dbReference type="ARBA" id="ARBA00022452"/>
    </source>
</evidence>
<gene>
    <name evidence="16" type="ORF">KT71_06302</name>
</gene>
<organism evidence="16 17">
    <name type="scientific">Congregibacter litoralis KT71</name>
    <dbReference type="NCBI Taxonomy" id="314285"/>
    <lineage>
        <taxon>Bacteria</taxon>
        <taxon>Pseudomonadati</taxon>
        <taxon>Pseudomonadota</taxon>
        <taxon>Gammaproteobacteria</taxon>
        <taxon>Cellvibrionales</taxon>
        <taxon>Halieaceae</taxon>
        <taxon>Congregibacter</taxon>
    </lineage>
</organism>
<dbReference type="PANTHER" id="PTHR32552">
    <property type="entry name" value="FERRICHROME IRON RECEPTOR-RELATED"/>
    <property type="match status" value="1"/>
</dbReference>
<dbReference type="Gene3D" id="2.40.170.20">
    <property type="entry name" value="TonB-dependent receptor, beta-barrel domain"/>
    <property type="match status" value="1"/>
</dbReference>
<proteinExistence type="inferred from homology"/>
<keyword evidence="13" id="KW-0732">Signal</keyword>
<feature type="domain" description="TonB-dependent receptor plug" evidence="15">
    <location>
        <begin position="49"/>
        <end position="157"/>
    </location>
</feature>
<keyword evidence="16" id="KW-0675">Receptor</keyword>
<reference evidence="16 17" key="2">
    <citation type="journal article" date="2009" name="PLoS ONE">
        <title>The photosynthetic apparatus and its regulation in the aerobic gammaproteobacterium Congregibacter litoralis gen. nov., sp. nov.</title>
        <authorList>
            <person name="Spring S."/>
            <person name="Lunsdorf H."/>
            <person name="Fuchs B.M."/>
            <person name="Tindall B.J."/>
        </authorList>
    </citation>
    <scope>NUCLEOTIDE SEQUENCE [LARGE SCALE GENOMIC DNA]</scope>
    <source>
        <strain evidence="16">KT71</strain>
    </source>
</reference>
<comment type="subcellular location">
    <subcellularLocation>
        <location evidence="1 11">Cell outer membrane</location>
        <topology evidence="1 11">Multi-pass membrane protein</topology>
    </subcellularLocation>
</comment>
<name>A4ABV1_9GAMM</name>